<keyword evidence="1" id="KW-1133">Transmembrane helix</keyword>
<accession>A0A7D7W762</accession>
<reference evidence="2 3" key="1">
    <citation type="journal article" date="2020" name="Front. Microbiol.">
        <title>Design of Bacterial Strain-Specific qPCR Assays Using NGS Data and Publicly Available Resources and Its Application to Track Biocontrol Strains.</title>
        <authorList>
            <person name="Hernandez I."/>
            <person name="Sant C."/>
            <person name="Martinez R."/>
            <person name="Fernandez C."/>
        </authorList>
    </citation>
    <scope>NUCLEOTIDE SEQUENCE [LARGE SCALE GENOMIC DNA]</scope>
    <source>
        <strain evidence="2 3">B24</strain>
    </source>
</reference>
<dbReference type="EMBL" id="CP043732">
    <property type="protein sequence ID" value="QMU96218.1"/>
    <property type="molecule type" value="Genomic_DNA"/>
</dbReference>
<name>A0A7D7W762_9MICO</name>
<dbReference type="RefSeq" id="WP_182254345.1">
    <property type="nucleotide sequence ID" value="NZ_CP043732.1"/>
</dbReference>
<proteinExistence type="predicted"/>
<evidence type="ECO:0000313" key="2">
    <source>
        <dbReference type="EMBL" id="QMU96218.1"/>
    </source>
</evidence>
<protein>
    <submittedName>
        <fullName evidence="2">Uncharacterized protein</fullName>
    </submittedName>
</protein>
<keyword evidence="1" id="KW-0812">Transmembrane</keyword>
<dbReference type="Proteomes" id="UP000515708">
    <property type="component" value="Chromosome"/>
</dbReference>
<keyword evidence="1" id="KW-0472">Membrane</keyword>
<sequence length="203" mass="21580">MSRNPMAFPLSPQEVGALKARLSADPHDEAARRELVDRYRRTGDNDQAGRYAIAIDGLATIVELRAYKAMLTGLGVGADDRQLARLSRLPAGHEAIARARRLLDAAAEPPSETLSVKIASVAWWTFGGAVAITLIWTYFSTLSGDPAAQSTARILGGLSLCVLAVAGASSCLAYLSRRERLRAVPDGLLSVVAAVLAALQLTR</sequence>
<organism evidence="2 3">
    <name type="scientific">Microbacterium esteraromaticum</name>
    <dbReference type="NCBI Taxonomy" id="57043"/>
    <lineage>
        <taxon>Bacteria</taxon>
        <taxon>Bacillati</taxon>
        <taxon>Actinomycetota</taxon>
        <taxon>Actinomycetes</taxon>
        <taxon>Micrococcales</taxon>
        <taxon>Microbacteriaceae</taxon>
        <taxon>Microbacterium</taxon>
    </lineage>
</organism>
<dbReference type="AlphaFoldDB" id="A0A7D7W762"/>
<evidence type="ECO:0000313" key="3">
    <source>
        <dbReference type="Proteomes" id="UP000515708"/>
    </source>
</evidence>
<feature type="transmembrane region" description="Helical" evidence="1">
    <location>
        <begin position="154"/>
        <end position="176"/>
    </location>
</feature>
<evidence type="ECO:0000256" key="1">
    <source>
        <dbReference type="SAM" id="Phobius"/>
    </source>
</evidence>
<gene>
    <name evidence="2" type="ORF">FVO59_02600</name>
</gene>
<feature type="transmembrane region" description="Helical" evidence="1">
    <location>
        <begin position="121"/>
        <end position="139"/>
    </location>
</feature>